<feature type="region of interest" description="Disordered" evidence="1">
    <location>
        <begin position="465"/>
        <end position="550"/>
    </location>
</feature>
<keyword evidence="3" id="KW-1185">Reference proteome</keyword>
<organism evidence="2 3">
    <name type="scientific">Exophiala viscosa</name>
    <dbReference type="NCBI Taxonomy" id="2486360"/>
    <lineage>
        <taxon>Eukaryota</taxon>
        <taxon>Fungi</taxon>
        <taxon>Dikarya</taxon>
        <taxon>Ascomycota</taxon>
        <taxon>Pezizomycotina</taxon>
        <taxon>Eurotiomycetes</taxon>
        <taxon>Chaetothyriomycetidae</taxon>
        <taxon>Chaetothyriales</taxon>
        <taxon>Herpotrichiellaceae</taxon>
        <taxon>Exophiala</taxon>
    </lineage>
</organism>
<sequence>MAEQESGIIWPMMYSSLKASYAPDDFAYQTVTKALSERDKQFRVPYHQRPQKDLSGTQQQLHIRSWSTKSLTEPDSLKLLPPPVHSPRLGGLIKSKTTNDLLASPRDITPRRRLLQPIGPPVPRTQTLSNISCFGPTSLTPSPRKPSSVIASQAYGYYDDMSQLSVGDALGESRMTEKEMEVLKQVQREAATNRIRLRNAHSLPPAAPAPTSKGKTSAPTTLIKNTAIPRSLGRLQRKSASGRPLFIDSALANKATIESSSPSPRALTTTIDSSPGSSPEDILKHVYFAESLQYWTGRYVSSCDLIRNQEMQHAKPLTPKDANNERLDQLFESEERLRMYAALKELRQYCKTTIALGSFEDFEAGLLGNSGNTRGGHRRRASQIVERVPEHEETKATGSGGIRPLLSWGLSQSPGNTSTPTSWTSSVNAEAVMSSSSDAFYGLGSLPKSKTTGNLASLIPITVKKQTARADNSSAKPGTTEPTTHRRRTSYLDCSPELRAKVLKDREERAARRAAEAHRRSSSRLPSQGAGTGGDQSQTRSQSSKPSARLRLEQYQVTDSKIGNVDNVMSPLDCAMLDTGHGVPPSISSGGSLTSPQVQVVNVSGGGVEKLIKSRRKTERQSGGEMVKSLFGVGMREVRKMGRRVGSWAGSSDDLLSPGQN</sequence>
<evidence type="ECO:0000313" key="2">
    <source>
        <dbReference type="EMBL" id="KAI1612472.1"/>
    </source>
</evidence>
<dbReference type="EMBL" id="MU404354">
    <property type="protein sequence ID" value="KAI1612472.1"/>
    <property type="molecule type" value="Genomic_DNA"/>
</dbReference>
<dbReference type="AlphaFoldDB" id="A0AAN6IC71"/>
<reference evidence="2" key="1">
    <citation type="journal article" date="2022" name="bioRxiv">
        <title>Deciphering the potential niche of two novel black yeast fungi from a biological soil crust based on their genomes, phenotypes, and melanin regulation.</title>
        <authorList>
            <consortium name="DOE Joint Genome Institute"/>
            <person name="Carr E.C."/>
            <person name="Barton Q."/>
            <person name="Grambo S."/>
            <person name="Sullivan M."/>
            <person name="Renfro C.M."/>
            <person name="Kuo A."/>
            <person name="Pangilinan J."/>
            <person name="Lipzen A."/>
            <person name="Keymanesh K."/>
            <person name="Savage E."/>
            <person name="Barry K."/>
            <person name="Grigoriev I.V."/>
            <person name="Riekhof W.R."/>
            <person name="Harris S.S."/>
        </authorList>
    </citation>
    <scope>NUCLEOTIDE SEQUENCE</scope>
    <source>
        <strain evidence="2">JF 03-4F</strain>
    </source>
</reference>
<feature type="region of interest" description="Disordered" evidence="1">
    <location>
        <begin position="74"/>
        <end position="97"/>
    </location>
</feature>
<proteinExistence type="predicted"/>
<name>A0AAN6IC71_9EURO</name>
<feature type="region of interest" description="Disordered" evidence="1">
    <location>
        <begin position="257"/>
        <end position="277"/>
    </location>
</feature>
<protein>
    <submittedName>
        <fullName evidence="2">Uncharacterized protein</fullName>
    </submittedName>
</protein>
<feature type="compositionally biased region" description="Polar residues" evidence="1">
    <location>
        <begin position="535"/>
        <end position="546"/>
    </location>
</feature>
<feature type="compositionally biased region" description="Polar residues" evidence="1">
    <location>
        <begin position="213"/>
        <end position="224"/>
    </location>
</feature>
<feature type="compositionally biased region" description="Basic and acidic residues" evidence="1">
    <location>
        <begin position="496"/>
        <end position="519"/>
    </location>
</feature>
<feature type="region of interest" description="Disordered" evidence="1">
    <location>
        <begin position="195"/>
        <end position="227"/>
    </location>
</feature>
<feature type="compositionally biased region" description="Polar residues" evidence="1">
    <location>
        <begin position="469"/>
        <end position="482"/>
    </location>
</feature>
<comment type="caution">
    <text evidence="2">The sequence shown here is derived from an EMBL/GenBank/DDBJ whole genome shotgun (WGS) entry which is preliminary data.</text>
</comment>
<evidence type="ECO:0000313" key="3">
    <source>
        <dbReference type="Proteomes" id="UP001203852"/>
    </source>
</evidence>
<accession>A0AAN6IC71</accession>
<evidence type="ECO:0000256" key="1">
    <source>
        <dbReference type="SAM" id="MobiDB-lite"/>
    </source>
</evidence>
<gene>
    <name evidence="2" type="ORF">EDD36DRAFT_464639</name>
</gene>
<dbReference type="Proteomes" id="UP001203852">
    <property type="component" value="Unassembled WGS sequence"/>
</dbReference>